<keyword evidence="3" id="KW-1185">Reference proteome</keyword>
<accession>A0A6C2U856</accession>
<evidence type="ECO:0000313" key="3">
    <source>
        <dbReference type="Proteomes" id="UP000366872"/>
    </source>
</evidence>
<keyword evidence="1" id="KW-0472">Membrane</keyword>
<evidence type="ECO:0000313" key="2">
    <source>
        <dbReference type="EMBL" id="VGO16003.1"/>
    </source>
</evidence>
<proteinExistence type="predicted"/>
<dbReference type="AlphaFoldDB" id="A0A6C2U856"/>
<gene>
    <name evidence="2" type="ORF">PDESU_04592</name>
</gene>
<dbReference type="Proteomes" id="UP000366872">
    <property type="component" value="Unassembled WGS sequence"/>
</dbReference>
<name>A0A6C2U856_PONDE</name>
<organism evidence="2 3">
    <name type="scientific">Pontiella desulfatans</name>
    <dbReference type="NCBI Taxonomy" id="2750659"/>
    <lineage>
        <taxon>Bacteria</taxon>
        <taxon>Pseudomonadati</taxon>
        <taxon>Kiritimatiellota</taxon>
        <taxon>Kiritimatiellia</taxon>
        <taxon>Kiritimatiellales</taxon>
        <taxon>Pontiellaceae</taxon>
        <taxon>Pontiella</taxon>
    </lineage>
</organism>
<reference evidence="2 3" key="1">
    <citation type="submission" date="2019-04" db="EMBL/GenBank/DDBJ databases">
        <authorList>
            <person name="Van Vliet M D."/>
        </authorList>
    </citation>
    <scope>NUCLEOTIDE SEQUENCE [LARGE SCALE GENOMIC DNA]</scope>
    <source>
        <strain evidence="2 3">F1</strain>
    </source>
</reference>
<evidence type="ECO:0000256" key="1">
    <source>
        <dbReference type="SAM" id="Phobius"/>
    </source>
</evidence>
<keyword evidence="1" id="KW-0812">Transmembrane</keyword>
<dbReference type="EMBL" id="CAAHFG010000003">
    <property type="protein sequence ID" value="VGO16003.1"/>
    <property type="molecule type" value="Genomic_DNA"/>
</dbReference>
<sequence>MTIRDFQRYLSKVMAKMTTLIQKAKNEPEYRRVGILAVVLLVSTTIMSPLLGSVLVLIGVWYLTF</sequence>
<feature type="transmembrane region" description="Helical" evidence="1">
    <location>
        <begin position="33"/>
        <end position="63"/>
    </location>
</feature>
<protein>
    <submittedName>
        <fullName evidence="2">Uncharacterized protein</fullName>
    </submittedName>
</protein>
<keyword evidence="1" id="KW-1133">Transmembrane helix</keyword>